<dbReference type="UniPathway" id="UPA00085"/>
<comment type="pathway">
    <text evidence="10">Lipid metabolism; phospholipid metabolism.</text>
</comment>
<name>A0A1M6G4M7_9FIRM</name>
<keyword evidence="7 10" id="KW-1208">Phospholipid metabolism</keyword>
<evidence type="ECO:0000256" key="1">
    <source>
        <dbReference type="ARBA" id="ARBA00001232"/>
    </source>
</evidence>
<evidence type="ECO:0000313" key="11">
    <source>
        <dbReference type="EMBL" id="SHJ04854.1"/>
    </source>
</evidence>
<evidence type="ECO:0000256" key="4">
    <source>
        <dbReference type="ARBA" id="ARBA00022679"/>
    </source>
</evidence>
<keyword evidence="3 10" id="KW-0444">Lipid biosynthesis</keyword>
<proteinExistence type="inferred from homology"/>
<organism evidence="11 12">
    <name type="scientific">Lutispora thermophila DSM 19022</name>
    <dbReference type="NCBI Taxonomy" id="1122184"/>
    <lineage>
        <taxon>Bacteria</taxon>
        <taxon>Bacillati</taxon>
        <taxon>Bacillota</taxon>
        <taxon>Clostridia</taxon>
        <taxon>Lutisporales</taxon>
        <taxon>Lutisporaceae</taxon>
        <taxon>Lutispora</taxon>
    </lineage>
</organism>
<dbReference type="GO" id="GO:0005737">
    <property type="term" value="C:cytoplasm"/>
    <property type="evidence" value="ECO:0007669"/>
    <property type="project" value="UniProtKB-SubCell"/>
</dbReference>
<comment type="subcellular location">
    <subcellularLocation>
        <location evidence="10">Cytoplasm</location>
    </subcellularLocation>
    <text evidence="10">Associated with the membrane possibly through PlsY.</text>
</comment>
<comment type="subunit">
    <text evidence="9 10">Homodimer. Probably interacts with PlsY.</text>
</comment>
<dbReference type="HAMAP" id="MF_00019">
    <property type="entry name" value="PlsX"/>
    <property type="match status" value="1"/>
</dbReference>
<comment type="catalytic activity">
    <reaction evidence="1 10">
        <text>a fatty acyl-[ACP] + phosphate = an acyl phosphate + holo-[ACP]</text>
        <dbReference type="Rhea" id="RHEA:42292"/>
        <dbReference type="Rhea" id="RHEA-COMP:9685"/>
        <dbReference type="Rhea" id="RHEA-COMP:14125"/>
        <dbReference type="ChEBI" id="CHEBI:43474"/>
        <dbReference type="ChEBI" id="CHEBI:59918"/>
        <dbReference type="ChEBI" id="CHEBI:64479"/>
        <dbReference type="ChEBI" id="CHEBI:138651"/>
        <dbReference type="EC" id="2.3.1.274"/>
    </reaction>
</comment>
<evidence type="ECO:0000256" key="8">
    <source>
        <dbReference type="ARBA" id="ARBA00024069"/>
    </source>
</evidence>
<dbReference type="PANTHER" id="PTHR30100">
    <property type="entry name" value="FATTY ACID/PHOSPHOLIPID SYNTHESIS PROTEIN PLSX"/>
    <property type="match status" value="1"/>
</dbReference>
<keyword evidence="4 10" id="KW-0808">Transferase</keyword>
<evidence type="ECO:0000256" key="6">
    <source>
        <dbReference type="ARBA" id="ARBA00023209"/>
    </source>
</evidence>
<evidence type="ECO:0000256" key="5">
    <source>
        <dbReference type="ARBA" id="ARBA00023098"/>
    </source>
</evidence>
<comment type="function">
    <text evidence="10">Catalyzes the reversible formation of acyl-phosphate (acyl-PO(4)) from acyl-[acyl-carrier-protein] (acyl-ACP). This enzyme utilizes acyl-ACP as fatty acyl donor, but not acyl-CoA.</text>
</comment>
<gene>
    <name evidence="10" type="primary">plsX</name>
    <name evidence="11" type="ORF">SAMN02745176_02223</name>
</gene>
<dbReference type="GO" id="GO:0006633">
    <property type="term" value="P:fatty acid biosynthetic process"/>
    <property type="evidence" value="ECO:0007669"/>
    <property type="project" value="UniProtKB-UniRule"/>
</dbReference>
<evidence type="ECO:0000256" key="7">
    <source>
        <dbReference type="ARBA" id="ARBA00023264"/>
    </source>
</evidence>
<accession>A0A1M6G4M7</accession>
<dbReference type="AlphaFoldDB" id="A0A1M6G4M7"/>
<dbReference type="RefSeq" id="WP_073026267.1">
    <property type="nucleotide sequence ID" value="NZ_FQZS01000014.1"/>
</dbReference>
<dbReference type="GO" id="GO:0043811">
    <property type="term" value="F:phosphate:acyl-[acyl carrier protein] acyltransferase activity"/>
    <property type="evidence" value="ECO:0007669"/>
    <property type="project" value="UniProtKB-UniRule"/>
</dbReference>
<dbReference type="OrthoDB" id="9806408at2"/>
<keyword evidence="6 10" id="KW-0594">Phospholipid biosynthesis</keyword>
<dbReference type="Proteomes" id="UP000184442">
    <property type="component" value="Unassembled WGS sequence"/>
</dbReference>
<dbReference type="GO" id="GO:0008654">
    <property type="term" value="P:phospholipid biosynthetic process"/>
    <property type="evidence" value="ECO:0007669"/>
    <property type="project" value="UniProtKB-KW"/>
</dbReference>
<dbReference type="PIRSF" id="PIRSF002465">
    <property type="entry name" value="Phsphlp_syn_PlsX"/>
    <property type="match status" value="1"/>
</dbReference>
<dbReference type="EC" id="2.3.1.274" evidence="8 10"/>
<dbReference type="EMBL" id="FQZS01000014">
    <property type="protein sequence ID" value="SHJ04854.1"/>
    <property type="molecule type" value="Genomic_DNA"/>
</dbReference>
<dbReference type="SUPFAM" id="SSF53659">
    <property type="entry name" value="Isocitrate/Isopropylmalate dehydrogenase-like"/>
    <property type="match status" value="1"/>
</dbReference>
<dbReference type="InterPro" id="IPR003664">
    <property type="entry name" value="FA_synthesis"/>
</dbReference>
<evidence type="ECO:0000256" key="2">
    <source>
        <dbReference type="ARBA" id="ARBA00022490"/>
    </source>
</evidence>
<keyword evidence="12" id="KW-1185">Reference proteome</keyword>
<dbReference type="Gene3D" id="3.40.718.10">
    <property type="entry name" value="Isopropylmalate Dehydrogenase"/>
    <property type="match status" value="1"/>
</dbReference>
<protein>
    <recommendedName>
        <fullName evidence="8 10">Phosphate acyltransferase</fullName>
        <ecNumber evidence="8 10">2.3.1.274</ecNumber>
    </recommendedName>
    <alternativeName>
        <fullName evidence="10">Acyl-ACP phosphotransacylase</fullName>
    </alternativeName>
    <alternativeName>
        <fullName evidence="10">Acyl-[acyl-carrier-protein]--phosphate acyltransferase</fullName>
    </alternativeName>
    <alternativeName>
        <fullName evidence="10">Phosphate-acyl-ACP acyltransferase</fullName>
    </alternativeName>
</protein>
<evidence type="ECO:0000256" key="10">
    <source>
        <dbReference type="HAMAP-Rule" id="MF_00019"/>
    </source>
</evidence>
<evidence type="ECO:0000313" key="12">
    <source>
        <dbReference type="Proteomes" id="UP000184442"/>
    </source>
</evidence>
<evidence type="ECO:0000256" key="9">
    <source>
        <dbReference type="ARBA" id="ARBA00046608"/>
    </source>
</evidence>
<evidence type="ECO:0000256" key="3">
    <source>
        <dbReference type="ARBA" id="ARBA00022516"/>
    </source>
</evidence>
<keyword evidence="2 10" id="KW-0963">Cytoplasm</keyword>
<comment type="similarity">
    <text evidence="10">Belongs to the PlsX family.</text>
</comment>
<sequence length="336" mass="36137">MKIAIDAMGGDNAPKAVVEGCIDTANEYDIEIFLIGNEKEVEKYLNGVNPTKGKIHIVHADEVITGEDTPVQAIKQKKNSSMVVGLKMVKDGECDAFLSAGNTGAFLAGALLKVGRIKGIDRPALAPLLPTEKGVCMLIDAGANMDCKPKNLLQFAIMGAIYMEKVEGILSPRVGLLNVGTEEGKGNDLTKQSYELLKNSSLNFVGNVEARDIFSGACDVLVCDGFAGNVVLKNTEGLASTIFSLLKEELMKSTKSKFGALLLKDSFKSFKKRFDYKEYGGAPFLGIDGIMIKAHGSSDSRAIKNAIRQAKLLYDNGCIDRIAMDLKDTGVNDVEQ</sequence>
<dbReference type="PANTHER" id="PTHR30100:SF1">
    <property type="entry name" value="PHOSPHATE ACYLTRANSFERASE"/>
    <property type="match status" value="1"/>
</dbReference>
<dbReference type="Pfam" id="PF02504">
    <property type="entry name" value="FA_synthesis"/>
    <property type="match status" value="1"/>
</dbReference>
<keyword evidence="11" id="KW-0012">Acyltransferase</keyword>
<reference evidence="11 12" key="1">
    <citation type="submission" date="2016-11" db="EMBL/GenBank/DDBJ databases">
        <authorList>
            <person name="Jaros S."/>
            <person name="Januszkiewicz K."/>
            <person name="Wedrychowicz H."/>
        </authorList>
    </citation>
    <scope>NUCLEOTIDE SEQUENCE [LARGE SCALE GENOMIC DNA]</scope>
    <source>
        <strain evidence="11 12">DSM 19022</strain>
    </source>
</reference>
<dbReference type="NCBIfam" id="TIGR00182">
    <property type="entry name" value="plsX"/>
    <property type="match status" value="1"/>
</dbReference>
<dbReference type="InterPro" id="IPR012281">
    <property type="entry name" value="Phospholipid_synth_PlsX-like"/>
</dbReference>
<keyword evidence="5 10" id="KW-0443">Lipid metabolism</keyword>
<dbReference type="STRING" id="1122184.SAMN02745176_02223"/>